<evidence type="ECO:0000256" key="9">
    <source>
        <dbReference type="SAM" id="MobiDB-lite"/>
    </source>
</evidence>
<dbReference type="FunFam" id="3.40.50.12240:FF:000002">
    <property type="entry name" value="Flagellum-specific ATP synthase FliI"/>
    <property type="match status" value="1"/>
</dbReference>
<feature type="compositionally biased region" description="Basic and acidic residues" evidence="9">
    <location>
        <begin position="433"/>
        <end position="442"/>
    </location>
</feature>
<dbReference type="PANTHER" id="PTHR15184">
    <property type="entry name" value="ATP SYNTHASE"/>
    <property type="match status" value="1"/>
</dbReference>
<evidence type="ECO:0000256" key="6">
    <source>
        <dbReference type="ARBA" id="ARBA00022927"/>
    </source>
</evidence>
<evidence type="ECO:0000256" key="3">
    <source>
        <dbReference type="ARBA" id="ARBA00022490"/>
    </source>
</evidence>
<dbReference type="PANTHER" id="PTHR15184:SF9">
    <property type="entry name" value="SPI-1 TYPE 3 SECRETION SYSTEM ATPASE"/>
    <property type="match status" value="1"/>
</dbReference>
<dbReference type="SMART" id="SM00382">
    <property type="entry name" value="AAA"/>
    <property type="match status" value="1"/>
</dbReference>
<dbReference type="GO" id="GO:0005524">
    <property type="term" value="F:ATP binding"/>
    <property type="evidence" value="ECO:0007669"/>
    <property type="project" value="UniProtKB-KW"/>
</dbReference>
<name>A0A2G1QJP1_9HYPH</name>
<evidence type="ECO:0000259" key="10">
    <source>
        <dbReference type="SMART" id="SM00382"/>
    </source>
</evidence>
<evidence type="ECO:0000313" key="11">
    <source>
        <dbReference type="EMBL" id="PHP65736.1"/>
    </source>
</evidence>
<evidence type="ECO:0000256" key="4">
    <source>
        <dbReference type="ARBA" id="ARBA00022741"/>
    </source>
</evidence>
<evidence type="ECO:0000256" key="7">
    <source>
        <dbReference type="ARBA" id="ARBA00022967"/>
    </source>
</evidence>
<dbReference type="Proteomes" id="UP000221168">
    <property type="component" value="Unassembled WGS sequence"/>
</dbReference>
<gene>
    <name evidence="11" type="ORF">CSC94_17975</name>
</gene>
<keyword evidence="6" id="KW-0653">Protein transport</keyword>
<accession>A0A2G1QJP1</accession>
<keyword evidence="2" id="KW-0813">Transport</keyword>
<dbReference type="AlphaFoldDB" id="A0A2G1QJP1"/>
<evidence type="ECO:0000256" key="8">
    <source>
        <dbReference type="ARBA" id="ARBA00034006"/>
    </source>
</evidence>
<dbReference type="GO" id="GO:0030254">
    <property type="term" value="P:protein secretion by the type III secretion system"/>
    <property type="evidence" value="ECO:0007669"/>
    <property type="project" value="InterPro"/>
</dbReference>
<dbReference type="CDD" id="cd01136">
    <property type="entry name" value="ATPase_flagellum-secretory_path_III"/>
    <property type="match status" value="1"/>
</dbReference>
<feature type="compositionally biased region" description="Low complexity" evidence="9">
    <location>
        <begin position="443"/>
        <end position="458"/>
    </location>
</feature>
<dbReference type="PROSITE" id="PS00152">
    <property type="entry name" value="ATPASE_ALPHA_BETA"/>
    <property type="match status" value="1"/>
</dbReference>
<keyword evidence="3" id="KW-0963">Cytoplasm</keyword>
<dbReference type="RefSeq" id="WP_099307762.1">
    <property type="nucleotide sequence ID" value="NZ_PDVP01000013.1"/>
</dbReference>
<reference evidence="11 12" key="1">
    <citation type="submission" date="2017-10" db="EMBL/GenBank/DDBJ databases">
        <title>Sedimentibacterium mangrovi gen. nov., sp. nov., a novel member of family Phyllobacteriacea isolated from mangrove sediment.</title>
        <authorList>
            <person name="Liao H."/>
            <person name="Tian Y."/>
        </authorList>
    </citation>
    <scope>NUCLEOTIDE SEQUENCE [LARGE SCALE GENOMIC DNA]</scope>
    <source>
        <strain evidence="11 12">X9-2-2</strain>
    </source>
</reference>
<dbReference type="SUPFAM" id="SSF52540">
    <property type="entry name" value="P-loop containing nucleoside triphosphate hydrolases"/>
    <property type="match status" value="1"/>
</dbReference>
<protein>
    <submittedName>
        <fullName evidence="11">Flagellum-specific ATP synthase FliI</fullName>
    </submittedName>
</protein>
<dbReference type="GO" id="GO:0005737">
    <property type="term" value="C:cytoplasm"/>
    <property type="evidence" value="ECO:0007669"/>
    <property type="project" value="UniProtKB-SubCell"/>
</dbReference>
<dbReference type="InterPro" id="IPR027417">
    <property type="entry name" value="P-loop_NTPase"/>
</dbReference>
<keyword evidence="4" id="KW-0547">Nucleotide-binding</keyword>
<keyword evidence="7" id="KW-1278">Translocase</keyword>
<dbReference type="InterPro" id="IPR050053">
    <property type="entry name" value="ATPase_alpha/beta_chains"/>
</dbReference>
<feature type="domain" description="AAA+ ATPase" evidence="10">
    <location>
        <begin position="159"/>
        <end position="343"/>
    </location>
</feature>
<comment type="caution">
    <text evidence="11">The sequence shown here is derived from an EMBL/GenBank/DDBJ whole genome shotgun (WGS) entry which is preliminary data.</text>
</comment>
<comment type="catalytic activity">
    <reaction evidence="8">
        <text>ATP + H2O + cellular proteinSide 1 = ADP + phosphate + cellular proteinSide 2.</text>
        <dbReference type="EC" id="7.4.2.8"/>
    </reaction>
</comment>
<evidence type="ECO:0000313" key="12">
    <source>
        <dbReference type="Proteomes" id="UP000221168"/>
    </source>
</evidence>
<proteinExistence type="predicted"/>
<dbReference type="GO" id="GO:0008564">
    <property type="term" value="F:protein-exporting ATPase activity"/>
    <property type="evidence" value="ECO:0007669"/>
    <property type="project" value="UniProtKB-EC"/>
</dbReference>
<dbReference type="InterPro" id="IPR020003">
    <property type="entry name" value="ATPase_a/bsu_AS"/>
</dbReference>
<dbReference type="Gene3D" id="3.40.50.12240">
    <property type="match status" value="1"/>
</dbReference>
<evidence type="ECO:0000256" key="2">
    <source>
        <dbReference type="ARBA" id="ARBA00022448"/>
    </source>
</evidence>
<dbReference type="Pfam" id="PF00006">
    <property type="entry name" value="ATP-synt_ab"/>
    <property type="match status" value="1"/>
</dbReference>
<dbReference type="GO" id="GO:0046933">
    <property type="term" value="F:proton-transporting ATP synthase activity, rotational mechanism"/>
    <property type="evidence" value="ECO:0007669"/>
    <property type="project" value="TreeGrafter"/>
</dbReference>
<dbReference type="InterPro" id="IPR040627">
    <property type="entry name" value="T3SS_ATPase_C"/>
</dbReference>
<dbReference type="GO" id="GO:0030257">
    <property type="term" value="C:type III protein secretion system complex"/>
    <property type="evidence" value="ECO:0007669"/>
    <property type="project" value="InterPro"/>
</dbReference>
<dbReference type="GO" id="GO:0016887">
    <property type="term" value="F:ATP hydrolysis activity"/>
    <property type="evidence" value="ECO:0007669"/>
    <property type="project" value="InterPro"/>
</dbReference>
<keyword evidence="12" id="KW-1185">Reference proteome</keyword>
<dbReference type="InterPro" id="IPR003593">
    <property type="entry name" value="AAA+_ATPase"/>
</dbReference>
<evidence type="ECO:0000256" key="5">
    <source>
        <dbReference type="ARBA" id="ARBA00022840"/>
    </source>
</evidence>
<organism evidence="11 12">
    <name type="scientific">Zhengella mangrovi</name>
    <dbReference type="NCBI Taxonomy" id="1982044"/>
    <lineage>
        <taxon>Bacteria</taxon>
        <taxon>Pseudomonadati</taxon>
        <taxon>Pseudomonadota</taxon>
        <taxon>Alphaproteobacteria</taxon>
        <taxon>Hyphomicrobiales</taxon>
        <taxon>Notoacmeibacteraceae</taxon>
        <taxon>Zhengella</taxon>
    </lineage>
</organism>
<feature type="region of interest" description="Disordered" evidence="9">
    <location>
        <begin position="420"/>
        <end position="458"/>
    </location>
</feature>
<dbReference type="InterPro" id="IPR000194">
    <property type="entry name" value="ATPase_F1/V1/A1_a/bsu_nucl-bd"/>
</dbReference>
<dbReference type="NCBIfam" id="TIGR01026">
    <property type="entry name" value="fliI_yscN"/>
    <property type="match status" value="1"/>
</dbReference>
<keyword evidence="5" id="KW-0067">ATP-binding</keyword>
<dbReference type="EMBL" id="PDVP01000013">
    <property type="protein sequence ID" value="PHP65736.1"/>
    <property type="molecule type" value="Genomic_DNA"/>
</dbReference>
<dbReference type="InterPro" id="IPR005714">
    <property type="entry name" value="ATPase_T3SS_FliI/YscN"/>
</dbReference>
<comment type="subcellular location">
    <subcellularLocation>
        <location evidence="1">Cytoplasm</location>
    </subcellularLocation>
</comment>
<dbReference type="Pfam" id="PF18269">
    <property type="entry name" value="T3SS_ATPase_C"/>
    <property type="match status" value="1"/>
</dbReference>
<dbReference type="OrthoDB" id="9801639at2"/>
<sequence length="458" mass="49886">MTATLDHLEAMTRSLEASILRGGYVDSVSAGFYRVRGLETDVALNDTVWAESGGERHWGKVIRIDPDAVIVAPYKTVQSLRRGDVVLAAGRSHAPRPNMAWLGRVLDALGEPVDGGGAIPVLPERRNGPRIVPALDRARVDAPFQTGVNVADVFTPLCYGQRIGIFAGSGVGKSTLLSMFARSDAFDVAVIALVGERSREVREFLEDTVGPESLARTVTIVATSDESAMMRCSAPVMAMDAAEYFRDRGMRVLVMVDSVTRYAHALREVGIALGEPPIARGYPPSVFAALPQLMERAGPGREDSGSITAIATVLVDGDDHNEPVADTMRGILDGHLVLDRHIADQGRFPAVNILASLSRLALRVWTDEQRLFVTELRGLMARYEETREIRMLGGWMRGADPALDQAVDLVPVIYDAMKQGPHDPLSQDPFGDLARRLKERQRQAQQPDAAPQQNHGEN</sequence>
<evidence type="ECO:0000256" key="1">
    <source>
        <dbReference type="ARBA" id="ARBA00004496"/>
    </source>
</evidence>